<sequence length="523" mass="58112">MDELIGALHQTTSAILASCTLTPPPTVESHKKNDQNPIAGCGPAVADLLRRQAALVLELHDGPADDVPGPATKGGAVKARCLWRRLDDLLELADAKFLAFRFEVLPDCWRQLYVDVRVLMFHVGVLRSRLRGGGDESWGDGDEVEVVAEVSNEVDELVKVLDMAMIVAGGGPGGGRHLINRLLGLLERAWNARRAKRASGPDRRDAKRQKAHHDLYDDEVLLWKEAPLFSDAAAFEPPVSRPAERIDGVSMDSFQKYIDPATNPEPVTPIIFTDLMEDWPALTGRPWSRPAYLLSRTFGGRRYVPIEIGRSYVDEGWTQKLIPFKEFLETYIDPSVAPSPTPNPTAPPKGYLAQHDLFAQIPSLRNDILLPDYLWTDPPPHPDPKQNKPKVASPQLNAWFGPASTITPLHTDSMHNLLCQVVGRKYVRLYPPSCAAAMRPRGVEGGVDMGNTSSVDLGAVEGWDAVDVDDEEACLSEEDVERFKAAEYWDCVLEPGETLYIPIGWWHYVRSLSVSFSVSFWWN</sequence>
<dbReference type="Pfam" id="PF13621">
    <property type="entry name" value="Cupin_8"/>
    <property type="match status" value="1"/>
</dbReference>
<dbReference type="SUPFAM" id="SSF51197">
    <property type="entry name" value="Clavaminate synthase-like"/>
    <property type="match status" value="1"/>
</dbReference>
<comment type="caution">
    <text evidence="2">The sequence shown here is derived from an EMBL/GenBank/DDBJ whole genome shotgun (WGS) entry which is preliminary data.</text>
</comment>
<name>A0A2N3N8Y7_9PEZI</name>
<accession>A0A2N3N8Y7</accession>
<dbReference type="FunFam" id="2.60.120.650:FF:000046">
    <property type="entry name" value="JmjC domain-containing protein D"/>
    <property type="match status" value="1"/>
</dbReference>
<dbReference type="PANTHER" id="PTHR12461">
    <property type="entry name" value="HYPOXIA-INDUCIBLE FACTOR 1 ALPHA INHIBITOR-RELATED"/>
    <property type="match status" value="1"/>
</dbReference>
<feature type="domain" description="JmjC" evidence="1">
    <location>
        <begin position="350"/>
        <end position="523"/>
    </location>
</feature>
<gene>
    <name evidence="2" type="ORF">jhhlp_003441</name>
</gene>
<dbReference type="VEuPathDB" id="FungiDB:jhhlp_003441"/>
<evidence type="ECO:0000259" key="1">
    <source>
        <dbReference type="PROSITE" id="PS51184"/>
    </source>
</evidence>
<dbReference type="STRING" id="41688.A0A2N3N8Y7"/>
<dbReference type="PANTHER" id="PTHR12461:SF101">
    <property type="entry name" value="TRNA WYBUTOSINE-SYNTHESIZING PROTEIN 4"/>
    <property type="match status" value="1"/>
</dbReference>
<dbReference type="SMART" id="SM00558">
    <property type="entry name" value="JmjC"/>
    <property type="match status" value="1"/>
</dbReference>
<dbReference type="OrthoDB" id="47172at2759"/>
<proteinExistence type="predicted"/>
<dbReference type="InParanoid" id="A0A2N3N8Y7"/>
<evidence type="ECO:0000313" key="2">
    <source>
        <dbReference type="EMBL" id="PKS08832.1"/>
    </source>
</evidence>
<keyword evidence="3" id="KW-1185">Reference proteome</keyword>
<dbReference type="PROSITE" id="PS51184">
    <property type="entry name" value="JMJC"/>
    <property type="match status" value="1"/>
</dbReference>
<dbReference type="EMBL" id="NLAX01000010">
    <property type="protein sequence ID" value="PKS08832.1"/>
    <property type="molecule type" value="Genomic_DNA"/>
</dbReference>
<dbReference type="AlphaFoldDB" id="A0A2N3N8Y7"/>
<protein>
    <recommendedName>
        <fullName evidence="1">JmjC domain-containing protein</fullName>
    </recommendedName>
</protein>
<dbReference type="InterPro" id="IPR041667">
    <property type="entry name" value="Cupin_8"/>
</dbReference>
<evidence type="ECO:0000313" key="3">
    <source>
        <dbReference type="Proteomes" id="UP000233524"/>
    </source>
</evidence>
<organism evidence="2 3">
    <name type="scientific">Lomentospora prolificans</name>
    <dbReference type="NCBI Taxonomy" id="41688"/>
    <lineage>
        <taxon>Eukaryota</taxon>
        <taxon>Fungi</taxon>
        <taxon>Dikarya</taxon>
        <taxon>Ascomycota</taxon>
        <taxon>Pezizomycotina</taxon>
        <taxon>Sordariomycetes</taxon>
        <taxon>Hypocreomycetidae</taxon>
        <taxon>Microascales</taxon>
        <taxon>Microascaceae</taxon>
        <taxon>Lomentospora</taxon>
    </lineage>
</organism>
<dbReference type="Gene3D" id="2.60.120.650">
    <property type="entry name" value="Cupin"/>
    <property type="match status" value="1"/>
</dbReference>
<dbReference type="Proteomes" id="UP000233524">
    <property type="component" value="Unassembled WGS sequence"/>
</dbReference>
<reference evidence="2 3" key="1">
    <citation type="journal article" date="2017" name="G3 (Bethesda)">
        <title>First Draft Genome Sequence of the Pathogenic Fungus Lomentospora prolificans (Formerly Scedosporium prolificans).</title>
        <authorList>
            <person name="Luo R."/>
            <person name="Zimin A."/>
            <person name="Workman R."/>
            <person name="Fan Y."/>
            <person name="Pertea G."/>
            <person name="Grossman N."/>
            <person name="Wear M.P."/>
            <person name="Jia B."/>
            <person name="Miller H."/>
            <person name="Casadevall A."/>
            <person name="Timp W."/>
            <person name="Zhang S.X."/>
            <person name="Salzberg S.L."/>
        </authorList>
    </citation>
    <scope>NUCLEOTIDE SEQUENCE [LARGE SCALE GENOMIC DNA]</scope>
    <source>
        <strain evidence="2 3">JHH-5317</strain>
    </source>
</reference>
<dbReference type="InterPro" id="IPR003347">
    <property type="entry name" value="JmjC_dom"/>
</dbReference>